<dbReference type="Gene3D" id="3.30.565.10">
    <property type="entry name" value="Histidine kinase-like ATPase, C-terminal domain"/>
    <property type="match status" value="1"/>
</dbReference>
<reference evidence="3" key="2">
    <citation type="submission" date="2021-04" db="EMBL/GenBank/DDBJ databases">
        <authorList>
            <person name="Gilroy R."/>
        </authorList>
    </citation>
    <scope>NUCLEOTIDE SEQUENCE</scope>
    <source>
        <strain evidence="3">ChiHcolR34-3080</strain>
    </source>
</reference>
<keyword evidence="3" id="KW-0547">Nucleotide-binding</keyword>
<accession>A0A9D1Q9S3</accession>
<dbReference type="EMBL" id="DXHQ01000064">
    <property type="protein sequence ID" value="HIW08811.1"/>
    <property type="molecule type" value="Genomic_DNA"/>
</dbReference>
<dbReference type="InterPro" id="IPR050267">
    <property type="entry name" value="Anti-sigma-factor_SerPK"/>
</dbReference>
<dbReference type="PANTHER" id="PTHR35526">
    <property type="entry name" value="ANTI-SIGMA-F FACTOR RSBW-RELATED"/>
    <property type="match status" value="1"/>
</dbReference>
<keyword evidence="3" id="KW-0067">ATP-binding</keyword>
<keyword evidence="1" id="KW-0723">Serine/threonine-protein kinase</keyword>
<name>A0A9D1Q9S3_9FIRM</name>
<proteinExistence type="predicted"/>
<evidence type="ECO:0000256" key="1">
    <source>
        <dbReference type="ARBA" id="ARBA00022527"/>
    </source>
</evidence>
<dbReference type="InterPro" id="IPR003594">
    <property type="entry name" value="HATPase_dom"/>
</dbReference>
<dbReference type="SUPFAM" id="SSF55874">
    <property type="entry name" value="ATPase domain of HSP90 chaperone/DNA topoisomerase II/histidine kinase"/>
    <property type="match status" value="1"/>
</dbReference>
<gene>
    <name evidence="3" type="ORF">H9890_05340</name>
</gene>
<dbReference type="CDD" id="cd16936">
    <property type="entry name" value="HATPase_RsbW-like"/>
    <property type="match status" value="1"/>
</dbReference>
<dbReference type="InterPro" id="IPR036890">
    <property type="entry name" value="HATPase_C_sf"/>
</dbReference>
<keyword evidence="1" id="KW-0808">Transferase</keyword>
<sequence length="140" mass="15294">MKELSIDATIENIAPVTDFVNGELAALNCPPKVQRQIDVAIDELFGNIAQYAYDPDVGPATVRVEVMEEPLAVVITFIDHGMPYDPLSQEAPDIHAPLEARQAGGLGIFLVRKTMDDVTYEYKNGQNILKIKKRLAGGGI</sequence>
<comment type="caution">
    <text evidence="3">The sequence shown here is derived from an EMBL/GenBank/DDBJ whole genome shotgun (WGS) entry which is preliminary data.</text>
</comment>
<dbReference type="PANTHER" id="PTHR35526:SF6">
    <property type="entry name" value="SLR1861 PROTEIN"/>
    <property type="match status" value="1"/>
</dbReference>
<evidence type="ECO:0000259" key="2">
    <source>
        <dbReference type="Pfam" id="PF13581"/>
    </source>
</evidence>
<dbReference type="Proteomes" id="UP000823933">
    <property type="component" value="Unassembled WGS sequence"/>
</dbReference>
<evidence type="ECO:0000313" key="3">
    <source>
        <dbReference type="EMBL" id="HIW08811.1"/>
    </source>
</evidence>
<dbReference type="GO" id="GO:0005524">
    <property type="term" value="F:ATP binding"/>
    <property type="evidence" value="ECO:0007669"/>
    <property type="project" value="UniProtKB-KW"/>
</dbReference>
<dbReference type="GO" id="GO:0004674">
    <property type="term" value="F:protein serine/threonine kinase activity"/>
    <property type="evidence" value="ECO:0007669"/>
    <property type="project" value="UniProtKB-KW"/>
</dbReference>
<reference evidence="3" key="1">
    <citation type="journal article" date="2021" name="PeerJ">
        <title>Extensive microbial diversity within the chicken gut microbiome revealed by metagenomics and culture.</title>
        <authorList>
            <person name="Gilroy R."/>
            <person name="Ravi A."/>
            <person name="Getino M."/>
            <person name="Pursley I."/>
            <person name="Horton D.L."/>
            <person name="Alikhan N.F."/>
            <person name="Baker D."/>
            <person name="Gharbi K."/>
            <person name="Hall N."/>
            <person name="Watson M."/>
            <person name="Adriaenssens E.M."/>
            <person name="Foster-Nyarko E."/>
            <person name="Jarju S."/>
            <person name="Secka A."/>
            <person name="Antonio M."/>
            <person name="Oren A."/>
            <person name="Chaudhuri R.R."/>
            <person name="La Ragione R."/>
            <person name="Hildebrand F."/>
            <person name="Pallen M.J."/>
        </authorList>
    </citation>
    <scope>NUCLEOTIDE SEQUENCE</scope>
    <source>
        <strain evidence="3">ChiHcolR34-3080</strain>
    </source>
</reference>
<dbReference type="Pfam" id="PF13581">
    <property type="entry name" value="HATPase_c_2"/>
    <property type="match status" value="1"/>
</dbReference>
<protein>
    <submittedName>
        <fullName evidence="3">ATP-binding protein</fullName>
    </submittedName>
</protein>
<feature type="domain" description="Histidine kinase/HSP90-like ATPase" evidence="2">
    <location>
        <begin position="7"/>
        <end position="132"/>
    </location>
</feature>
<organism evidence="3 4">
    <name type="scientific">Candidatus Faecalibacterium intestinigallinarum</name>
    <dbReference type="NCBI Taxonomy" id="2838581"/>
    <lineage>
        <taxon>Bacteria</taxon>
        <taxon>Bacillati</taxon>
        <taxon>Bacillota</taxon>
        <taxon>Clostridia</taxon>
        <taxon>Eubacteriales</taxon>
        <taxon>Oscillospiraceae</taxon>
        <taxon>Faecalibacterium</taxon>
    </lineage>
</organism>
<keyword evidence="1" id="KW-0418">Kinase</keyword>
<dbReference type="AlphaFoldDB" id="A0A9D1Q9S3"/>
<evidence type="ECO:0000313" key="4">
    <source>
        <dbReference type="Proteomes" id="UP000823933"/>
    </source>
</evidence>